<dbReference type="GO" id="GO:0016787">
    <property type="term" value="F:hydrolase activity"/>
    <property type="evidence" value="ECO:0007669"/>
    <property type="project" value="UniProtKB-KW"/>
</dbReference>
<dbReference type="Proteomes" id="UP001480955">
    <property type="component" value="Unassembled WGS sequence"/>
</dbReference>
<name>A0ABV1QQ20_9HYPH</name>
<dbReference type="GO" id="GO:0004519">
    <property type="term" value="F:endonuclease activity"/>
    <property type="evidence" value="ECO:0007669"/>
    <property type="project" value="UniProtKB-KW"/>
</dbReference>
<proteinExistence type="predicted"/>
<keyword evidence="2" id="KW-0255">Endonuclease</keyword>
<dbReference type="EC" id="3.1.21.-" evidence="2"/>
<dbReference type="Pfam" id="PF04471">
    <property type="entry name" value="Mrr_cat"/>
    <property type="match status" value="1"/>
</dbReference>
<accession>A0ABV1QQ20</accession>
<comment type="caution">
    <text evidence="2">The sequence shown here is derived from an EMBL/GenBank/DDBJ whole genome shotgun (WGS) entry which is preliminary data.</text>
</comment>
<gene>
    <name evidence="2" type="ORF">ABS772_16470</name>
</gene>
<keyword evidence="2" id="KW-0378">Hydrolase</keyword>
<evidence type="ECO:0000313" key="3">
    <source>
        <dbReference type="Proteomes" id="UP001480955"/>
    </source>
</evidence>
<evidence type="ECO:0000313" key="2">
    <source>
        <dbReference type="EMBL" id="MER2251512.1"/>
    </source>
</evidence>
<dbReference type="EMBL" id="JBELQE010000085">
    <property type="protein sequence ID" value="MER2251512.1"/>
    <property type="molecule type" value="Genomic_DNA"/>
</dbReference>
<dbReference type="InterPro" id="IPR007560">
    <property type="entry name" value="Restrct_endonuc_IV_Mrr"/>
</dbReference>
<reference evidence="2 3" key="1">
    <citation type="submission" date="2024-06" db="EMBL/GenBank/DDBJ databases">
        <authorList>
            <person name="Campbell A.G."/>
        </authorList>
    </citation>
    <scope>NUCLEOTIDE SEQUENCE [LARGE SCALE GENOMIC DNA]</scope>
    <source>
        <strain evidence="2 3">EM12</strain>
    </source>
</reference>
<sequence>MSDLPLSVRYVKNGAGGRWWPDAKGRSRLHAGWSQIPDDALEEINIAVISATLREQYGSKPGATQDLNALRTLLEGPSQHLWITFEDGFMWWATVRDGITVSPLNDRAQHGHFWLDLERPWDNRSLAGRYLAMSELPGTVTTTAGFQGTVCEPKGWREILRLIRDEEDADTVAAMSARLNYQAAVGKLVARLRPKDFELLIDLILSRSGWTRIAKIGGATEGIDVEVENPAIDEVAFVQVKGEAGQAILDDYVARFRARRERYHRMIFAAHTPKGALKAPDGEPVQVWDGTKVAELVVRLGLGDWLAKRV</sequence>
<feature type="domain" description="Restriction endonuclease type IV Mrr" evidence="1">
    <location>
        <begin position="190"/>
        <end position="296"/>
    </location>
</feature>
<evidence type="ECO:0000259" key="1">
    <source>
        <dbReference type="Pfam" id="PF04471"/>
    </source>
</evidence>
<keyword evidence="3" id="KW-1185">Reference proteome</keyword>
<protein>
    <submittedName>
        <fullName evidence="2">Restriction endonuclease</fullName>
        <ecNumber evidence="2">3.1.21.-</ecNumber>
    </submittedName>
</protein>
<dbReference type="RefSeq" id="WP_350395892.1">
    <property type="nucleotide sequence ID" value="NZ_JBELQE010000085.1"/>
</dbReference>
<organism evidence="2 3">
    <name type="scientific">Methylorubrum podarium</name>
    <dbReference type="NCBI Taxonomy" id="200476"/>
    <lineage>
        <taxon>Bacteria</taxon>
        <taxon>Pseudomonadati</taxon>
        <taxon>Pseudomonadota</taxon>
        <taxon>Alphaproteobacteria</taxon>
        <taxon>Hyphomicrobiales</taxon>
        <taxon>Methylobacteriaceae</taxon>
        <taxon>Methylorubrum</taxon>
    </lineage>
</organism>
<keyword evidence="2" id="KW-0540">Nuclease</keyword>